<name>A0A327JLP4_9HYPH</name>
<sequence>MSKGFAFDLKVARHKSGLSQRDCAHLLDVHRSKISRIEQGHHPLGVEDICILTLLYGRPFESLFGSACEDVRPTLRKRLATLPAETGPRLSGLNRTHTLDLLAVRLDTLDTRDHGAA</sequence>
<keyword evidence="3" id="KW-1185">Reference proteome</keyword>
<proteinExistence type="predicted"/>
<dbReference type="AlphaFoldDB" id="A0A327JLP4"/>
<dbReference type="RefSeq" id="WP_111435161.1">
    <property type="nucleotide sequence ID" value="NZ_JACIGG010000006.1"/>
</dbReference>
<dbReference type="Gene3D" id="1.10.260.40">
    <property type="entry name" value="lambda repressor-like DNA-binding domains"/>
    <property type="match status" value="1"/>
</dbReference>
<reference evidence="2 3" key="1">
    <citation type="submission" date="2017-07" db="EMBL/GenBank/DDBJ databases">
        <title>Draft Genome Sequences of Select Purple Nonsulfur Bacteria.</title>
        <authorList>
            <person name="Lasarre B."/>
            <person name="Mckinlay J.B."/>
        </authorList>
    </citation>
    <scope>NUCLEOTIDE SEQUENCE [LARGE SCALE GENOMIC DNA]</scope>
    <source>
        <strain evidence="2 3">DSM 11290</strain>
    </source>
</reference>
<evidence type="ECO:0000313" key="2">
    <source>
        <dbReference type="EMBL" id="RAI26263.1"/>
    </source>
</evidence>
<feature type="domain" description="HTH cro/C1-type" evidence="1">
    <location>
        <begin position="9"/>
        <end position="63"/>
    </location>
</feature>
<dbReference type="PROSITE" id="PS50943">
    <property type="entry name" value="HTH_CROC1"/>
    <property type="match status" value="1"/>
</dbReference>
<accession>A0A327JLP4</accession>
<dbReference type="InterPro" id="IPR001387">
    <property type="entry name" value="Cro/C1-type_HTH"/>
</dbReference>
<protein>
    <recommendedName>
        <fullName evidence="1">HTH cro/C1-type domain-containing protein</fullName>
    </recommendedName>
</protein>
<dbReference type="SUPFAM" id="SSF47413">
    <property type="entry name" value="lambda repressor-like DNA-binding domains"/>
    <property type="match status" value="1"/>
</dbReference>
<dbReference type="CDD" id="cd00093">
    <property type="entry name" value="HTH_XRE"/>
    <property type="match status" value="1"/>
</dbReference>
<gene>
    <name evidence="2" type="ORF">CH339_14860</name>
</gene>
<dbReference type="Pfam" id="PF13560">
    <property type="entry name" value="HTH_31"/>
    <property type="match status" value="1"/>
</dbReference>
<evidence type="ECO:0000313" key="3">
    <source>
        <dbReference type="Proteomes" id="UP000249299"/>
    </source>
</evidence>
<comment type="caution">
    <text evidence="2">The sequence shown here is derived from an EMBL/GenBank/DDBJ whole genome shotgun (WGS) entry which is preliminary data.</text>
</comment>
<dbReference type="EMBL" id="NPEV01000033">
    <property type="protein sequence ID" value="RAI26263.1"/>
    <property type="molecule type" value="Genomic_DNA"/>
</dbReference>
<dbReference type="InterPro" id="IPR010982">
    <property type="entry name" value="Lambda_DNA-bd_dom_sf"/>
</dbReference>
<dbReference type="Proteomes" id="UP000249299">
    <property type="component" value="Unassembled WGS sequence"/>
</dbReference>
<evidence type="ECO:0000259" key="1">
    <source>
        <dbReference type="PROSITE" id="PS50943"/>
    </source>
</evidence>
<dbReference type="SMART" id="SM00530">
    <property type="entry name" value="HTH_XRE"/>
    <property type="match status" value="1"/>
</dbReference>
<dbReference type="OrthoDB" id="9803379at2"/>
<organism evidence="2 3">
    <name type="scientific">Rhodobium orientis</name>
    <dbReference type="NCBI Taxonomy" id="34017"/>
    <lineage>
        <taxon>Bacteria</taxon>
        <taxon>Pseudomonadati</taxon>
        <taxon>Pseudomonadota</taxon>
        <taxon>Alphaproteobacteria</taxon>
        <taxon>Hyphomicrobiales</taxon>
        <taxon>Rhodobiaceae</taxon>
        <taxon>Rhodobium</taxon>
    </lineage>
</organism>
<dbReference type="GO" id="GO:0003677">
    <property type="term" value="F:DNA binding"/>
    <property type="evidence" value="ECO:0007669"/>
    <property type="project" value="InterPro"/>
</dbReference>